<dbReference type="NCBIfam" id="TIGR04189">
    <property type="entry name" value="surface_SprA"/>
    <property type="match status" value="1"/>
</dbReference>
<reference evidence="3 4" key="1">
    <citation type="submission" date="2024-06" db="EMBL/GenBank/DDBJ databases">
        <title>Genomic Encyclopedia of Type Strains, Phase IV (KMG-IV): sequencing the most valuable type-strain genomes for metagenomic binning, comparative biology and taxonomic classification.</title>
        <authorList>
            <person name="Goeker M."/>
        </authorList>
    </citation>
    <scope>NUCLEOTIDE SEQUENCE [LARGE SCALE GENOMIC DNA]</scope>
    <source>
        <strain evidence="3 4">DSM 29388</strain>
    </source>
</reference>
<evidence type="ECO:0000259" key="2">
    <source>
        <dbReference type="Pfam" id="PF14349"/>
    </source>
</evidence>
<feature type="domain" description="Gliding motility protein SprA N-terminal" evidence="2">
    <location>
        <begin position="51"/>
        <end position="337"/>
    </location>
</feature>
<organism evidence="3 4">
    <name type="scientific">Moheibacter stercoris</name>
    <dbReference type="NCBI Taxonomy" id="1628251"/>
    <lineage>
        <taxon>Bacteria</taxon>
        <taxon>Pseudomonadati</taxon>
        <taxon>Bacteroidota</taxon>
        <taxon>Flavobacteriia</taxon>
        <taxon>Flavobacteriales</taxon>
        <taxon>Weeksellaceae</taxon>
        <taxon>Moheibacter</taxon>
    </lineage>
</organism>
<gene>
    <name evidence="3" type="ORF">ABID46_001883</name>
</gene>
<keyword evidence="1" id="KW-0732">Signal</keyword>
<evidence type="ECO:0000256" key="1">
    <source>
        <dbReference type="SAM" id="SignalP"/>
    </source>
</evidence>
<feature type="signal peptide" evidence="1">
    <location>
        <begin position="1"/>
        <end position="19"/>
    </location>
</feature>
<evidence type="ECO:0000313" key="4">
    <source>
        <dbReference type="Proteomes" id="UP001549146"/>
    </source>
</evidence>
<comment type="caution">
    <text evidence="3">The sequence shown here is derived from an EMBL/GenBank/DDBJ whole genome shotgun (WGS) entry which is preliminary data.</text>
</comment>
<sequence length="2345" mass="265720">MKSLFPIFLLFAFIGIAFGQEPEENDTLKYPFTTETGGLFLDNQIEYDIVYDPVRGVYILYPKIGGISVGQPIYMDSQTYLDMILKRDIDSYYKDKSRSYDQMYRSNAFGDKNDNDGNILPSLRINSRAFETIFGGNEIQLIPQGSAQLDLGLFIQKIDNPQLLPQNRNTLTIDLQQRIQMSVLGKVGENLQLKANYDTQAGFGFENQMKLQWKNMKDGGEDDIVQNIEVGNISMPLNTSLITGAQSLFGVRTDLRFGRTDVSMVFSEQRSESKNITVQGGGVLTDYRIFAEDYDYNRHYFLGHFFRNNYDNALVNYPQIASDIVITRMEVWRIDNGGANQQNRRSILALRDLGDEGGAPNNGPLYGQVSAIGGIREASTARNVLSSFNYGGQTYQEGEHFLVNENVRKLDQSEYTFYPSLGYISLNQPLVDGEDLLAVSFQYTRNSTPGVIYKVGEMSDEQNQLLIAKLIKPNTTVNIASPMWDLMMKNIYSINALTISPEDFIMNVEFKDNSANSSGVINYLPNTPVSDQTLLQVMNMDRLNQNGNLQMSGNGHYGDGIFDFVNGITINPQQGTIIFTKVEPFGQHLANVLGDPNSPLVFKEIYRQLPNTLDAERLAQRYSLAGRYKGEVGGGIPLGAFNVPEGSVKVTANGMELIEGVDYTVDYQLGQVTILNEQLKNSGVPINISLENQSTFNMQKKRFMGLNVDHRFSDNFLVGGTVVNYQERPLTQKVQFGSEPVSNTIFGLHTEYTGESEFLTRLTNKIPGIKTDQISQITFSAEGAYLMPGQNSSTGGNSYIDDFEDSQSRISLMDAGSWKLSSVPGKPAGYGLSTHPYFPNGTAIDNLDYGNGRRLMSWYSIDPRFYGIGGNSPSGISDAELSKHRVRRVELKELFDQRDVMAGTMAYINTFDMTFFPELVGPYNVNPNALDTQNWGGTMRPISVTNFIDSNIEYLEFWMMDPYADGVGGNGDLIIQLGNVSEDILKDGKMLYENGLPHSNNGAATSETTWGKQPQNYPIIYAYETEGAARKEQDLGYNGLTDEMEAAAYGLTNVNPVTGQLDPASDNYVYYLDDRWNQTADAGSITKRYKYFNLPQGNNSTDDMLHSYSMQPDAEDINLDFNLDQTEMYNQYTLKISPSDLTNNTSNYVVATKESTVSLPNGQTSNIKWYQVRIPVDSFDRDIDGDGIPDVDEDAAKSVLTSARFMRVLMRGFDQETTLRFATMDLVRSNWRRYPKTFHPIPGSTSPEEGVEADPNLQNLEIGQVTLEENSTNQPPYMLPPGIEREEMQGTTGYQSQNEASMVLKAKLNANSPSKGVFKNTNLDLRRYKRMEMFVHAENLLDVNSQEIDETTKLFIRLGSDYSDNYYEYEMPLKYTPKTANTVNAIWPEENMVDILTDYFVEAKKARDLDPVSNPMARFGFVPNPEEPNKTIYVKGRPSLGSVTSVMIGLRSTNSQDKEVLVWVNELRLSEIDNSGGYAAMASLGFTLGDFAQVQVSGSVSSAGFGAIDQGPTQRSQEDYRDYALNAQIKLDKFTPKNWGLEIPFNVSISEQFSDPKYNPLDNDILFDEDPRRDELKDVVRTYSQQKSFTFSNIRKIKTNNKPARFYDASNFALSFMYADQYMRDVYTAYNLTKNVKASLNYNYSFPAKPYRPFKDWRAVQDTARSAKYLKFIKEFNINPLPTRFSFTTDIDRIYSERQYRDLNQFYGSNSSYLFPVAFSNNFLFNWRYNIGFDLTKSLRLDYTSSTRTLNDGAAFEYADKALIWNDLFRVGRPVNYDHQIQLNWKTPLHLFPYMNWTNLEVGVSNNYNWQARSSVFLNAPNTNGQGLGNIAQNMSSFNLIGDFDFNKFYNEFKGFTKLDSIKRGRKREIDSLTRAYDGMTVKALNRIKKNHTYKTQFRAQDYAWMVVSSIKRFQFNYTQTNGAVIPGILSEPNFFGWGKDGGPSAGFIYGTEFDIKRRFIESGNDWITRSDQLLEPYIIDRGTNFTANSLIEPFPNLRIDLNARRNSSFRSTETGFNLRTYENPQWNTYIDRQESLSSSNISISTAFMDPDSMYETFLGNAQVISQRLGMANGMAPLGDGFYEGYGLSNYDVLIPAFKSAVEGTNPEKTSLGHNRKIPLPNWGITYSGLTNVPLVKRYFSVFDITHNYISSYTVNGIQSNPNHFMDPMGRDLDGNFYSENLYGTVNMIESFSPLIGVDMTFRNSLQLRAQYNRDRMMTMSLSNYSLTEDYGTEYVLGMGYVIKDLKFKMRYQGRNKTFTGDLNFRLDGRMRDSETRIRRILENDSQVIGGQKLFSLMFSADYGFSKNLNLKFFWDQMITEYKISTAYPISTIRTGLSLTLNFGN</sequence>
<dbReference type="RefSeq" id="WP_354509381.1">
    <property type="nucleotide sequence ID" value="NZ_JBEPMO010000010.1"/>
</dbReference>
<dbReference type="InterPro" id="IPR025684">
    <property type="entry name" value="SprA_N_dom"/>
</dbReference>
<feature type="domain" description="Gliding motility protein SprA N-terminal" evidence="2">
    <location>
        <begin position="1060"/>
        <end position="1569"/>
    </location>
</feature>
<name>A0ABV2LVY3_9FLAO</name>
<proteinExistence type="predicted"/>
<accession>A0ABV2LVY3</accession>
<keyword evidence="4" id="KW-1185">Reference proteome</keyword>
<dbReference type="InterPro" id="IPR026377">
    <property type="entry name" value="Cell_surface_SprA"/>
</dbReference>
<dbReference type="Pfam" id="PF14349">
    <property type="entry name" value="SprA_N"/>
    <property type="match status" value="2"/>
</dbReference>
<dbReference type="EMBL" id="JBEPMO010000010">
    <property type="protein sequence ID" value="MET3732294.1"/>
    <property type="molecule type" value="Genomic_DNA"/>
</dbReference>
<protein>
    <submittedName>
        <fullName evidence="3">Cell surface protein SprA</fullName>
    </submittedName>
</protein>
<feature type="chain" id="PRO_5045414516" evidence="1">
    <location>
        <begin position="20"/>
        <end position="2345"/>
    </location>
</feature>
<dbReference type="Proteomes" id="UP001549146">
    <property type="component" value="Unassembled WGS sequence"/>
</dbReference>
<evidence type="ECO:0000313" key="3">
    <source>
        <dbReference type="EMBL" id="MET3732294.1"/>
    </source>
</evidence>